<feature type="transmembrane region" description="Helical" evidence="2">
    <location>
        <begin position="195"/>
        <end position="215"/>
    </location>
</feature>
<evidence type="ECO:0000313" key="4">
    <source>
        <dbReference type="Proteomes" id="UP000280501"/>
    </source>
</evidence>
<sequence>MQRFLAILLVVAGLGLAGYGVATATVLRESDTVVATATPSGDGTMLVTVPGVLGMVDESVTVRASVPEGQKVTLAIGTETDVLGWVGEDPYDSVTGMADWTELSVVPGAGVSEGGADEEASEDGGEASEPAEKPSTGPEPAGSDLWISEVSGETSVTLRYTDQPGPYVLLAAGVGKDAEAPTVELTWPRPATTPFLWPSVIGGGLLILVGVFLLVGVRRKSGGRGGTASGKGRKSTRTVRQPLERRDDGAHPGADESPFSLPPGETADAPFPPGPAEQSPFPLTDDDQSAPTFPPPAAPAWSSAPTPPPYGAPSEPESDTVPRPAPAVPAAGAWSAAGSRPTGFPSGSTEPPAVQQPPAGPPAPGSLRRRRGRGAPDPAPPSAAPMPAPLAPGAPGPVAPAPTAAAPAAPAASGPADAQSLPAASSGSSGTPGKMMTRRERRLAEQAARRGNTGVQPAVAPQQPEPPQPEPHEPSTPGPSSRAAAWREAWGIKDGEDR</sequence>
<feature type="compositionally biased region" description="Pro residues" evidence="1">
    <location>
        <begin position="463"/>
        <end position="477"/>
    </location>
</feature>
<feature type="compositionally biased region" description="Acidic residues" evidence="1">
    <location>
        <begin position="115"/>
        <end position="126"/>
    </location>
</feature>
<feature type="compositionally biased region" description="Pro residues" evidence="1">
    <location>
        <begin position="354"/>
        <end position="364"/>
    </location>
</feature>
<evidence type="ECO:0000256" key="2">
    <source>
        <dbReference type="SAM" id="Phobius"/>
    </source>
</evidence>
<gene>
    <name evidence="3" type="ORF">EDD34_0779</name>
</gene>
<accession>A0A3N4ZJU8</accession>
<evidence type="ECO:0000313" key="3">
    <source>
        <dbReference type="EMBL" id="RPF20201.1"/>
    </source>
</evidence>
<protein>
    <submittedName>
        <fullName evidence="3">Uncharacterized protein</fullName>
    </submittedName>
</protein>
<name>A0A3N4ZJU8_9MICO</name>
<evidence type="ECO:0000256" key="1">
    <source>
        <dbReference type="SAM" id="MobiDB-lite"/>
    </source>
</evidence>
<dbReference type="AlphaFoldDB" id="A0A3N4ZJU8"/>
<keyword evidence="2" id="KW-1133">Transmembrane helix</keyword>
<feature type="compositionally biased region" description="Pro residues" evidence="1">
    <location>
        <begin position="377"/>
        <end position="400"/>
    </location>
</feature>
<reference evidence="3 4" key="1">
    <citation type="submission" date="2018-11" db="EMBL/GenBank/DDBJ databases">
        <title>Sequencing the genomes of 1000 actinobacteria strains.</title>
        <authorList>
            <person name="Klenk H.-P."/>
        </authorList>
    </citation>
    <scope>NUCLEOTIDE SEQUENCE [LARGE SCALE GENOMIC DNA]</scope>
    <source>
        <strain evidence="3 4">DSM 15700</strain>
    </source>
</reference>
<dbReference type="Proteomes" id="UP000280501">
    <property type="component" value="Unassembled WGS sequence"/>
</dbReference>
<organism evidence="3 4">
    <name type="scientific">Myceligenerans xiligouense</name>
    <dbReference type="NCBI Taxonomy" id="253184"/>
    <lineage>
        <taxon>Bacteria</taxon>
        <taxon>Bacillati</taxon>
        <taxon>Actinomycetota</taxon>
        <taxon>Actinomycetes</taxon>
        <taxon>Micrococcales</taxon>
        <taxon>Promicromonosporaceae</taxon>
        <taxon>Myceligenerans</taxon>
    </lineage>
</organism>
<keyword evidence="2" id="KW-0812">Transmembrane</keyword>
<proteinExistence type="predicted"/>
<keyword evidence="4" id="KW-1185">Reference proteome</keyword>
<dbReference type="RefSeq" id="WP_123813401.1">
    <property type="nucleotide sequence ID" value="NZ_RKQZ01000001.1"/>
</dbReference>
<feature type="region of interest" description="Disordered" evidence="1">
    <location>
        <begin position="107"/>
        <end position="146"/>
    </location>
</feature>
<feature type="region of interest" description="Disordered" evidence="1">
    <location>
        <begin position="220"/>
        <end position="498"/>
    </location>
</feature>
<feature type="compositionally biased region" description="Low complexity" evidence="1">
    <location>
        <begin position="401"/>
        <end position="429"/>
    </location>
</feature>
<dbReference type="EMBL" id="RKQZ01000001">
    <property type="protein sequence ID" value="RPF20201.1"/>
    <property type="molecule type" value="Genomic_DNA"/>
</dbReference>
<comment type="caution">
    <text evidence="3">The sequence shown here is derived from an EMBL/GenBank/DDBJ whole genome shotgun (WGS) entry which is preliminary data.</text>
</comment>
<dbReference type="OrthoDB" id="3249401at2"/>
<feature type="compositionally biased region" description="Low complexity" evidence="1">
    <location>
        <begin position="328"/>
        <end position="341"/>
    </location>
</feature>
<keyword evidence="2" id="KW-0472">Membrane</keyword>
<feature type="compositionally biased region" description="Basic and acidic residues" evidence="1">
    <location>
        <begin position="242"/>
        <end position="254"/>
    </location>
</feature>